<gene>
    <name evidence="5" type="ORF">C7M84_008478</name>
</gene>
<comment type="similarity">
    <text evidence="1">Belongs to the SIKE family.</text>
</comment>
<dbReference type="STRING" id="6689.A0A3R7QNK8"/>
<keyword evidence="6" id="KW-1185">Reference proteome</keyword>
<feature type="compositionally biased region" description="Basic residues" evidence="4">
    <location>
        <begin position="45"/>
        <end position="55"/>
    </location>
</feature>
<comment type="caution">
    <text evidence="5">The sequence shown here is derived from an EMBL/GenBank/DDBJ whole genome shotgun (WGS) entry which is preliminary data.</text>
</comment>
<dbReference type="InterPro" id="IPR008555">
    <property type="entry name" value="SIKE"/>
</dbReference>
<evidence type="ECO:0000256" key="1">
    <source>
        <dbReference type="ARBA" id="ARBA00005537"/>
    </source>
</evidence>
<dbReference type="PANTHER" id="PTHR12186">
    <property type="entry name" value="SIKE FAMILY MEMBER"/>
    <property type="match status" value="1"/>
</dbReference>
<dbReference type="PANTHER" id="PTHR12186:SF2">
    <property type="entry name" value="FGFR1 ONCOGENE PARTNER 2 HOMOLOG"/>
    <property type="match status" value="1"/>
</dbReference>
<dbReference type="AlphaFoldDB" id="A0A3R7QNK8"/>
<reference evidence="5 6" key="1">
    <citation type="submission" date="2018-04" db="EMBL/GenBank/DDBJ databases">
        <authorList>
            <person name="Zhang X."/>
            <person name="Yuan J."/>
            <person name="Li F."/>
            <person name="Xiang J."/>
        </authorList>
    </citation>
    <scope>NUCLEOTIDE SEQUENCE [LARGE SCALE GENOMIC DNA]</scope>
    <source>
        <tissue evidence="5">Muscle</tissue>
    </source>
</reference>
<organism evidence="5 6">
    <name type="scientific">Penaeus vannamei</name>
    <name type="common">Whiteleg shrimp</name>
    <name type="synonym">Litopenaeus vannamei</name>
    <dbReference type="NCBI Taxonomy" id="6689"/>
    <lineage>
        <taxon>Eukaryota</taxon>
        <taxon>Metazoa</taxon>
        <taxon>Ecdysozoa</taxon>
        <taxon>Arthropoda</taxon>
        <taxon>Crustacea</taxon>
        <taxon>Multicrustacea</taxon>
        <taxon>Malacostraca</taxon>
        <taxon>Eumalacostraca</taxon>
        <taxon>Eucarida</taxon>
        <taxon>Decapoda</taxon>
        <taxon>Dendrobranchiata</taxon>
        <taxon>Penaeoidea</taxon>
        <taxon>Penaeidae</taxon>
        <taxon>Penaeus</taxon>
    </lineage>
</organism>
<evidence type="ECO:0000256" key="4">
    <source>
        <dbReference type="SAM" id="MobiDB-lite"/>
    </source>
</evidence>
<keyword evidence="2 3" id="KW-0175">Coiled coil</keyword>
<evidence type="ECO:0000256" key="2">
    <source>
        <dbReference type="ARBA" id="ARBA00023054"/>
    </source>
</evidence>
<name>A0A3R7QNK8_PENVA</name>
<feature type="region of interest" description="Disordered" evidence="4">
    <location>
        <begin position="33"/>
        <end position="107"/>
    </location>
</feature>
<feature type="compositionally biased region" description="Low complexity" evidence="4">
    <location>
        <begin position="78"/>
        <end position="98"/>
    </location>
</feature>
<proteinExistence type="inferred from homology"/>
<reference evidence="5 6" key="2">
    <citation type="submission" date="2019-01" db="EMBL/GenBank/DDBJ databases">
        <title>The decoding of complex shrimp genome reveals the adaptation for benthos swimmer, frequently molting mechanism and breeding impact on genome.</title>
        <authorList>
            <person name="Sun Y."/>
            <person name="Gao Y."/>
            <person name="Yu Y."/>
        </authorList>
    </citation>
    <scope>NUCLEOTIDE SEQUENCE [LARGE SCALE GENOMIC DNA]</scope>
    <source>
        <tissue evidence="5">Muscle</tissue>
    </source>
</reference>
<dbReference type="OrthoDB" id="21214at2759"/>
<accession>A0A3R7QNK8</accession>
<dbReference type="Proteomes" id="UP000283509">
    <property type="component" value="Unassembled WGS sequence"/>
</dbReference>
<protein>
    <submittedName>
        <fullName evidence="5">Putative FGFR1 oncogene partner 2-like isoform X1</fullName>
    </submittedName>
</protein>
<dbReference type="Pfam" id="PF05769">
    <property type="entry name" value="SIKE"/>
    <property type="match status" value="1"/>
</dbReference>
<evidence type="ECO:0000313" key="6">
    <source>
        <dbReference type="Proteomes" id="UP000283509"/>
    </source>
</evidence>
<feature type="region of interest" description="Disordered" evidence="4">
    <location>
        <begin position="252"/>
        <end position="291"/>
    </location>
</feature>
<evidence type="ECO:0000256" key="3">
    <source>
        <dbReference type="SAM" id="Coils"/>
    </source>
</evidence>
<dbReference type="EMBL" id="QCYY01002064">
    <property type="protein sequence ID" value="ROT73107.1"/>
    <property type="molecule type" value="Genomic_DNA"/>
</dbReference>
<sequence length="291" mass="32211">MTGYHRSESIASVSGLSPSIKEVTKIKPCFPHDGFPPHMNPKTGQGKHVKGHPSMRGRAGASALPPARGAESPMLPGPTSSVPSTAPATPVTPVAAPPHQHRLPRSKRKHTVVFKYCEEMNELNEAANNRPRSALIHSIQQENRHIRQLQQENKELRLALEEHQNVMELIMSKYRQQVAKLVSVNKKQMQPNTQDQAKLAAQIERVSEMVAVMRKAASLGDDECQQQQRLISALATENKGLREMLSIANRSGSIQPATTAVDAETQTDHDLNQRKQKGLRHRDKAQGLVRS</sequence>
<feature type="coiled-coil region" evidence="3">
    <location>
        <begin position="132"/>
        <end position="173"/>
    </location>
</feature>
<evidence type="ECO:0000313" key="5">
    <source>
        <dbReference type="EMBL" id="ROT73107.1"/>
    </source>
</evidence>
<feature type="compositionally biased region" description="Basic residues" evidence="4">
    <location>
        <begin position="274"/>
        <end position="283"/>
    </location>
</feature>